<evidence type="ECO:0000313" key="2">
    <source>
        <dbReference type="Proteomes" id="UP000298551"/>
    </source>
</evidence>
<sequence length="165" mass="18722">MRYKEQSERFDHVRQQSLQPSQVLHTDSGLSICANSTAGAGLHEAFRGEDGTELVIGENCDVEIAFDQEVEQLRLELYVVSDRHGELQDLTEAERLDRDQPLEPLSYFYWITLSGSGYTEFLPGPISSQPCSHLLLGPFRRLTFSTSQAGTVHIRQLQWTPTCRH</sequence>
<reference evidence="2" key="1">
    <citation type="submission" date="2019-04" db="EMBL/GenBank/DDBJ databases">
        <title>Genome sequence of Pseudomonas putida 1290, an auxin catabolizing strain.</title>
        <authorList>
            <person name="Laird T.S."/>
            <person name="Leveau J.H.J."/>
        </authorList>
    </citation>
    <scope>NUCLEOTIDE SEQUENCE [LARGE SCALE GENOMIC DNA]</scope>
    <source>
        <strain evidence="2">1290</strain>
    </source>
</reference>
<dbReference type="Proteomes" id="UP000298551">
    <property type="component" value="Chromosome"/>
</dbReference>
<dbReference type="RefSeq" id="WP_136916923.1">
    <property type="nucleotide sequence ID" value="NZ_CP039371.1"/>
</dbReference>
<proteinExistence type="predicted"/>
<dbReference type="EMBL" id="CP039371">
    <property type="protein sequence ID" value="QCI14949.1"/>
    <property type="molecule type" value="Genomic_DNA"/>
</dbReference>
<organism evidence="1 2">
    <name type="scientific">Pseudomonas putida</name>
    <name type="common">Arthrobacter siderocapsulatus</name>
    <dbReference type="NCBI Taxonomy" id="303"/>
    <lineage>
        <taxon>Bacteria</taxon>
        <taxon>Pseudomonadati</taxon>
        <taxon>Pseudomonadota</taxon>
        <taxon>Gammaproteobacteria</taxon>
        <taxon>Pseudomonadales</taxon>
        <taxon>Pseudomonadaceae</taxon>
        <taxon>Pseudomonas</taxon>
    </lineage>
</organism>
<evidence type="ECO:0000313" key="1">
    <source>
        <dbReference type="EMBL" id="QCI14949.1"/>
    </source>
</evidence>
<dbReference type="OrthoDB" id="6865628at2"/>
<protein>
    <submittedName>
        <fullName evidence="1">Uncharacterized protein</fullName>
    </submittedName>
</protein>
<name>A0A4D6XGH8_PSEPU</name>
<dbReference type="AlphaFoldDB" id="A0A4D6XGH8"/>
<gene>
    <name evidence="1" type="ORF">E6B08_27930</name>
</gene>
<accession>A0A4D6XGH8</accession>